<evidence type="ECO:0000256" key="1">
    <source>
        <dbReference type="SAM" id="Phobius"/>
    </source>
</evidence>
<keyword evidence="1" id="KW-0812">Transmembrane</keyword>
<reference evidence="2 3" key="1">
    <citation type="journal article" date="2017" name="Int. J. Parasitol.">
        <title>The genome of the protozoan parasite Cystoisospora suis and a reverse vaccinology approach to identify vaccine candidates.</title>
        <authorList>
            <person name="Palmieri N."/>
            <person name="Shrestha A."/>
            <person name="Ruttkowski B."/>
            <person name="Beck T."/>
            <person name="Vogl C."/>
            <person name="Tomley F."/>
            <person name="Blake D.P."/>
            <person name="Joachim A."/>
        </authorList>
    </citation>
    <scope>NUCLEOTIDE SEQUENCE [LARGE SCALE GENOMIC DNA]</scope>
    <source>
        <strain evidence="2 3">Wien I</strain>
    </source>
</reference>
<dbReference type="RefSeq" id="XP_067923808.1">
    <property type="nucleotide sequence ID" value="XM_068064211.1"/>
</dbReference>
<feature type="transmembrane region" description="Helical" evidence="1">
    <location>
        <begin position="24"/>
        <end position="44"/>
    </location>
</feature>
<protein>
    <recommendedName>
        <fullName evidence="4">Transmembrane protein</fullName>
    </recommendedName>
</protein>
<name>A0A2C6KDK0_9APIC</name>
<keyword evidence="1" id="KW-0472">Membrane</keyword>
<dbReference type="EMBL" id="MIGC01001802">
    <property type="protein sequence ID" value="PHJ22131.1"/>
    <property type="molecule type" value="Genomic_DNA"/>
</dbReference>
<dbReference type="AlphaFoldDB" id="A0A2C6KDK0"/>
<dbReference type="Proteomes" id="UP000221165">
    <property type="component" value="Unassembled WGS sequence"/>
</dbReference>
<accession>A0A2C6KDK0</accession>
<proteinExistence type="predicted"/>
<sequence length="97" mass="11590">MSECIESNKDGRDRHLKSRYLRSLLHLLFRPFFLSCFVFLFLSVCIPRQEVSRSSVVNLATDLLQIHSRFFFFLELRHSLDRPKGITIHRHFKIDLP</sequence>
<evidence type="ECO:0008006" key="4">
    <source>
        <dbReference type="Google" id="ProtNLM"/>
    </source>
</evidence>
<dbReference type="GeneID" id="94427422"/>
<gene>
    <name evidence="2" type="ORF">CSUI_004016</name>
</gene>
<evidence type="ECO:0000313" key="3">
    <source>
        <dbReference type="Proteomes" id="UP000221165"/>
    </source>
</evidence>
<evidence type="ECO:0000313" key="2">
    <source>
        <dbReference type="EMBL" id="PHJ22131.1"/>
    </source>
</evidence>
<keyword evidence="3" id="KW-1185">Reference proteome</keyword>
<dbReference type="VEuPathDB" id="ToxoDB:CSUI_004016"/>
<comment type="caution">
    <text evidence="2">The sequence shown here is derived from an EMBL/GenBank/DDBJ whole genome shotgun (WGS) entry which is preliminary data.</text>
</comment>
<organism evidence="2 3">
    <name type="scientific">Cystoisospora suis</name>
    <dbReference type="NCBI Taxonomy" id="483139"/>
    <lineage>
        <taxon>Eukaryota</taxon>
        <taxon>Sar</taxon>
        <taxon>Alveolata</taxon>
        <taxon>Apicomplexa</taxon>
        <taxon>Conoidasida</taxon>
        <taxon>Coccidia</taxon>
        <taxon>Eucoccidiorida</taxon>
        <taxon>Eimeriorina</taxon>
        <taxon>Sarcocystidae</taxon>
        <taxon>Cystoisospora</taxon>
    </lineage>
</organism>
<keyword evidence="1" id="KW-1133">Transmembrane helix</keyword>